<evidence type="ECO:0000313" key="1">
    <source>
        <dbReference type="EMBL" id="GAD18716.1"/>
    </source>
</evidence>
<dbReference type="AlphaFoldDB" id="T1D0H3"/>
<keyword evidence="2" id="KW-1185">Reference proteome</keyword>
<comment type="caution">
    <text evidence="1">The sequence shown here is derived from an EMBL/GenBank/DDBJ whole genome shotgun (WGS) entry which is preliminary data.</text>
</comment>
<name>T1D0H3_9HELI</name>
<dbReference type="Proteomes" id="UP000018143">
    <property type="component" value="Unassembled WGS sequence"/>
</dbReference>
<evidence type="ECO:0000313" key="2">
    <source>
        <dbReference type="Proteomes" id="UP000018143"/>
    </source>
</evidence>
<dbReference type="EMBL" id="BASD01000009">
    <property type="protein sequence ID" value="GAD18716.1"/>
    <property type="molecule type" value="Genomic_DNA"/>
</dbReference>
<accession>T1D0H3</accession>
<gene>
    <name evidence="1" type="ORF">HFN_2128</name>
</gene>
<protein>
    <submittedName>
        <fullName evidence="1">Uncharacterized protein</fullName>
    </submittedName>
</protein>
<reference evidence="1 2" key="1">
    <citation type="journal article" date="2013" name="Genome Announc.">
        <title>Draft Genome Sequence of Helicobacter fennelliae Strain MRY12-0050, Isolated from a Bacteremia Patient.</title>
        <authorList>
            <person name="Rimbara E."/>
            <person name="Matsui M."/>
            <person name="Mori S."/>
            <person name="Suzuki S."/>
            <person name="Suzuki M."/>
            <person name="Kim H."/>
            <person name="Sekizuka T."/>
            <person name="Kuroda M."/>
            <person name="Shibayama K."/>
        </authorList>
    </citation>
    <scope>NUCLEOTIDE SEQUENCE [LARGE SCALE GENOMIC DNA]</scope>
    <source>
        <strain evidence="1 2">MRY12-0050</strain>
    </source>
</reference>
<proteinExistence type="predicted"/>
<sequence length="43" mass="4727">MLPRLAPAAINPKSLALDSLLKTSASRLHAELNKKRFPTLTQI</sequence>
<organism evidence="1 2">
    <name type="scientific">Helicobacter fennelliae MRY12-0050</name>
    <dbReference type="NCBI Taxonomy" id="1325130"/>
    <lineage>
        <taxon>Bacteria</taxon>
        <taxon>Pseudomonadati</taxon>
        <taxon>Campylobacterota</taxon>
        <taxon>Epsilonproteobacteria</taxon>
        <taxon>Campylobacterales</taxon>
        <taxon>Helicobacteraceae</taxon>
        <taxon>Helicobacter</taxon>
    </lineage>
</organism>